<feature type="region of interest" description="Disordered" evidence="1">
    <location>
        <begin position="165"/>
        <end position="193"/>
    </location>
</feature>
<gene>
    <name evidence="2" type="ORF">M9Y10_045684</name>
</gene>
<reference evidence="2 3" key="1">
    <citation type="submission" date="2024-04" db="EMBL/GenBank/DDBJ databases">
        <title>Tritrichomonas musculus Genome.</title>
        <authorList>
            <person name="Alves-Ferreira E."/>
            <person name="Grigg M."/>
            <person name="Lorenzi H."/>
            <person name="Galac M."/>
        </authorList>
    </citation>
    <scope>NUCLEOTIDE SEQUENCE [LARGE SCALE GENOMIC DNA]</scope>
    <source>
        <strain evidence="2 3">EAF2021</strain>
    </source>
</reference>
<proteinExistence type="predicted"/>
<evidence type="ECO:0000313" key="2">
    <source>
        <dbReference type="EMBL" id="KAK8883036.1"/>
    </source>
</evidence>
<name>A0ABR2JWA1_9EUKA</name>
<dbReference type="EMBL" id="JAPFFF010000009">
    <property type="protein sequence ID" value="KAK8883036.1"/>
    <property type="molecule type" value="Genomic_DNA"/>
</dbReference>
<protein>
    <submittedName>
        <fullName evidence="2">Uncharacterized protein</fullName>
    </submittedName>
</protein>
<sequence length="212" mass="24606">MNTATTQAGSTYKNGLNIHLVAFSLPKEVIKEKEEIRVSITAMPDEVKQHFTIKGKLMDYTNHLFSLNITNQTKKIIMVFRKKTSFLSENPIIASTTIQLKDFEEMPKEQITQGAINTDIRSVNLYYPLQKQMKEEHQKKVERIILGYMKIKLSFTTPFSKIQQDPVRPISKNNNQTCDQKEKKIHKKKNGKKVSEYKDFDENSNICESLLF</sequence>
<organism evidence="2 3">
    <name type="scientific">Tritrichomonas musculus</name>
    <dbReference type="NCBI Taxonomy" id="1915356"/>
    <lineage>
        <taxon>Eukaryota</taxon>
        <taxon>Metamonada</taxon>
        <taxon>Parabasalia</taxon>
        <taxon>Tritrichomonadida</taxon>
        <taxon>Tritrichomonadidae</taxon>
        <taxon>Tritrichomonas</taxon>
    </lineage>
</organism>
<feature type="compositionally biased region" description="Basic residues" evidence="1">
    <location>
        <begin position="183"/>
        <end position="192"/>
    </location>
</feature>
<accession>A0ABR2JWA1</accession>
<evidence type="ECO:0000313" key="3">
    <source>
        <dbReference type="Proteomes" id="UP001470230"/>
    </source>
</evidence>
<dbReference type="Proteomes" id="UP001470230">
    <property type="component" value="Unassembled WGS sequence"/>
</dbReference>
<keyword evidence="3" id="KW-1185">Reference proteome</keyword>
<evidence type="ECO:0000256" key="1">
    <source>
        <dbReference type="SAM" id="MobiDB-lite"/>
    </source>
</evidence>
<comment type="caution">
    <text evidence="2">The sequence shown here is derived from an EMBL/GenBank/DDBJ whole genome shotgun (WGS) entry which is preliminary data.</text>
</comment>